<feature type="transmembrane region" description="Helical" evidence="1">
    <location>
        <begin position="98"/>
        <end position="117"/>
    </location>
</feature>
<name>A0ABU2YMC6_9FLAO</name>
<dbReference type="EMBL" id="JAVRIA010000007">
    <property type="protein sequence ID" value="MDT0559313.1"/>
    <property type="molecule type" value="Genomic_DNA"/>
</dbReference>
<organism evidence="2 3">
    <name type="scientific">Microcosmobacter mediterraneus</name>
    <dbReference type="NCBI Taxonomy" id="3075607"/>
    <lineage>
        <taxon>Bacteria</taxon>
        <taxon>Pseudomonadati</taxon>
        <taxon>Bacteroidota</taxon>
        <taxon>Flavobacteriia</taxon>
        <taxon>Flavobacteriales</taxon>
        <taxon>Flavobacteriaceae</taxon>
        <taxon>Microcosmobacter</taxon>
    </lineage>
</organism>
<evidence type="ECO:0000256" key="1">
    <source>
        <dbReference type="SAM" id="Phobius"/>
    </source>
</evidence>
<keyword evidence="3" id="KW-1185">Reference proteome</keyword>
<sequence length="347" mass="39109">MYKTVIKKQDILALSLPALIVLSSYALVISNVFNSNPNILSIGITLDLLLTLPFVYFLTIRKTKIPKTSLVPVLIFGIVIANFIIPKEHQNLLSAFKTWALPVIELAVFSFVIYKVSEAIKRYKQEKNTTNDFYTVLKNTCHTIFPKIPAKLVATEIAVFYYGLILWKKKTLKVNEYSYHKDSGTIGLLIAFIFLIAIETVAIHLLLAQWSTLTAWLLTGLSIYTAFQILGFLKSMSQRPIIINDNNLYLCYGIMAETTININTIESIELSSKSYDEDVNFKKLSILGGLESHNVIIKLKNTETLNGLYGGTRCYTRIGLYVDDKAAFVKVINAKIASLHTLRYTNT</sequence>
<feature type="transmembrane region" description="Helical" evidence="1">
    <location>
        <begin position="213"/>
        <end position="233"/>
    </location>
</feature>
<keyword evidence="1" id="KW-1133">Transmembrane helix</keyword>
<gene>
    <name evidence="2" type="ORF">RM697_11670</name>
</gene>
<dbReference type="Proteomes" id="UP001259492">
    <property type="component" value="Unassembled WGS sequence"/>
</dbReference>
<evidence type="ECO:0000313" key="3">
    <source>
        <dbReference type="Proteomes" id="UP001259492"/>
    </source>
</evidence>
<protein>
    <recommendedName>
        <fullName evidence="4">Beta-carotene 15,15'-monooxygenase</fullName>
    </recommendedName>
</protein>
<reference evidence="2 3" key="1">
    <citation type="submission" date="2023-09" db="EMBL/GenBank/DDBJ databases">
        <authorList>
            <person name="Rey-Velasco X."/>
        </authorList>
    </citation>
    <scope>NUCLEOTIDE SEQUENCE [LARGE SCALE GENOMIC DNA]</scope>
    <source>
        <strain evidence="2 3">W332</strain>
    </source>
</reference>
<feature type="transmembrane region" description="Helical" evidence="1">
    <location>
        <begin position="70"/>
        <end position="86"/>
    </location>
</feature>
<feature type="transmembrane region" description="Helical" evidence="1">
    <location>
        <begin position="39"/>
        <end position="58"/>
    </location>
</feature>
<keyword evidence="1" id="KW-0812">Transmembrane</keyword>
<comment type="caution">
    <text evidence="2">The sequence shown here is derived from an EMBL/GenBank/DDBJ whole genome shotgun (WGS) entry which is preliminary data.</text>
</comment>
<dbReference type="RefSeq" id="WP_311428079.1">
    <property type="nucleotide sequence ID" value="NZ_JAVRIA010000007.1"/>
</dbReference>
<keyword evidence="1" id="KW-0472">Membrane</keyword>
<feature type="transmembrane region" description="Helical" evidence="1">
    <location>
        <begin position="12"/>
        <end position="33"/>
    </location>
</feature>
<feature type="transmembrane region" description="Helical" evidence="1">
    <location>
        <begin position="186"/>
        <end position="207"/>
    </location>
</feature>
<accession>A0ABU2YMC6</accession>
<evidence type="ECO:0000313" key="2">
    <source>
        <dbReference type="EMBL" id="MDT0559313.1"/>
    </source>
</evidence>
<proteinExistence type="predicted"/>
<evidence type="ECO:0008006" key="4">
    <source>
        <dbReference type="Google" id="ProtNLM"/>
    </source>
</evidence>